<organism evidence="2 3">
    <name type="scientific">Aspergillus tanneri</name>
    <dbReference type="NCBI Taxonomy" id="1220188"/>
    <lineage>
        <taxon>Eukaryota</taxon>
        <taxon>Fungi</taxon>
        <taxon>Dikarya</taxon>
        <taxon>Ascomycota</taxon>
        <taxon>Pezizomycotina</taxon>
        <taxon>Eurotiomycetes</taxon>
        <taxon>Eurotiomycetidae</taxon>
        <taxon>Eurotiales</taxon>
        <taxon>Aspergillaceae</taxon>
        <taxon>Aspergillus</taxon>
        <taxon>Aspergillus subgen. Circumdati</taxon>
    </lineage>
</organism>
<feature type="region of interest" description="Disordered" evidence="1">
    <location>
        <begin position="71"/>
        <end position="97"/>
    </location>
</feature>
<proteinExistence type="predicted"/>
<dbReference type="AlphaFoldDB" id="A0A4S3JVB4"/>
<gene>
    <name evidence="2" type="ORF">EYZ11_001157</name>
</gene>
<comment type="caution">
    <text evidence="2">The sequence shown here is derived from an EMBL/GenBank/DDBJ whole genome shotgun (WGS) entry which is preliminary data.</text>
</comment>
<evidence type="ECO:0000313" key="2">
    <source>
        <dbReference type="EMBL" id="THC99345.1"/>
    </source>
</evidence>
<keyword evidence="3" id="KW-1185">Reference proteome</keyword>
<reference evidence="2 3" key="1">
    <citation type="submission" date="2019-03" db="EMBL/GenBank/DDBJ databases">
        <title>The genome sequence of a newly discovered highly antifungal drug resistant Aspergillus species, Aspergillus tanneri NIH 1004.</title>
        <authorList>
            <person name="Mounaud S."/>
            <person name="Singh I."/>
            <person name="Joardar V."/>
            <person name="Pakala S."/>
            <person name="Pakala S."/>
            <person name="Venepally P."/>
            <person name="Hoover J."/>
            <person name="Nierman W."/>
            <person name="Chung J."/>
            <person name="Losada L."/>
        </authorList>
    </citation>
    <scope>NUCLEOTIDE SEQUENCE [LARGE SCALE GENOMIC DNA]</scope>
    <source>
        <strain evidence="2 3">NIH1004</strain>
    </source>
</reference>
<evidence type="ECO:0000313" key="3">
    <source>
        <dbReference type="Proteomes" id="UP000308092"/>
    </source>
</evidence>
<feature type="compositionally biased region" description="Gly residues" evidence="1">
    <location>
        <begin position="71"/>
        <end position="86"/>
    </location>
</feature>
<protein>
    <submittedName>
        <fullName evidence="2">Uncharacterized protein</fullName>
    </submittedName>
</protein>
<dbReference type="VEuPathDB" id="FungiDB:EYZ11_001157"/>
<evidence type="ECO:0000256" key="1">
    <source>
        <dbReference type="SAM" id="MobiDB-lite"/>
    </source>
</evidence>
<dbReference type="Proteomes" id="UP000308092">
    <property type="component" value="Unassembled WGS sequence"/>
</dbReference>
<sequence length="106" mass="11563">MAFEHRIFVSYSALSIWPSRPVWPDRGYDAVAHRLRQKLQANATRFLLKLILGTVNGVVALNQGIIKEQGTGGDKGWSEVTGGGKSGEAEGSADGNHDEFRVVVLR</sequence>
<name>A0A4S3JVB4_9EURO</name>
<accession>A0A4S3JVB4</accession>
<dbReference type="EMBL" id="SOSA01000020">
    <property type="protein sequence ID" value="THC99345.1"/>
    <property type="molecule type" value="Genomic_DNA"/>
</dbReference>